<reference evidence="5" key="1">
    <citation type="submission" date="2025-08" db="UniProtKB">
        <authorList>
            <consortium name="RefSeq"/>
        </authorList>
    </citation>
    <scope>IDENTIFICATION</scope>
    <source>
        <strain evidence="5">15112-1751.03</strain>
        <tissue evidence="5">Whole Adult</tissue>
    </source>
</reference>
<dbReference type="SUPFAM" id="SSF52540">
    <property type="entry name" value="P-loop containing nucleoside triphosphate hydrolases"/>
    <property type="match status" value="1"/>
</dbReference>
<gene>
    <name evidence="5" type="primary">LOC127565949</name>
</gene>
<dbReference type="GO" id="GO:0005764">
    <property type="term" value="C:lysosome"/>
    <property type="evidence" value="ECO:0007669"/>
    <property type="project" value="TreeGrafter"/>
</dbReference>
<dbReference type="FunFam" id="3.40.50.300:FF:001447">
    <property type="entry name" value="Ras-related protein Rab-1B"/>
    <property type="match status" value="1"/>
</dbReference>
<dbReference type="AlphaFoldDB" id="A0A9C6T7G2"/>
<dbReference type="GO" id="GO:0003924">
    <property type="term" value="F:GTPase activity"/>
    <property type="evidence" value="ECO:0007669"/>
    <property type="project" value="InterPro"/>
</dbReference>
<evidence type="ECO:0000313" key="5">
    <source>
        <dbReference type="RefSeq" id="XP_051862878.1"/>
    </source>
</evidence>
<dbReference type="PANTHER" id="PTHR47981:SF20">
    <property type="entry name" value="RAS-RELATED PROTEIN RAB-7A"/>
    <property type="match status" value="1"/>
</dbReference>
<dbReference type="Gene3D" id="3.40.50.300">
    <property type="entry name" value="P-loop containing nucleotide triphosphate hydrolases"/>
    <property type="match status" value="1"/>
</dbReference>
<dbReference type="PANTHER" id="PTHR47981">
    <property type="entry name" value="RAB FAMILY"/>
    <property type="match status" value="1"/>
</dbReference>
<dbReference type="PROSITE" id="PS51421">
    <property type="entry name" value="RAS"/>
    <property type="match status" value="1"/>
</dbReference>
<keyword evidence="3" id="KW-0342">GTP-binding</keyword>
<dbReference type="PRINTS" id="PR00449">
    <property type="entry name" value="RASTRNSFRMNG"/>
</dbReference>
<name>A0A9C6T7G2_DROAB</name>
<dbReference type="SMART" id="SM00174">
    <property type="entry name" value="RHO"/>
    <property type="match status" value="1"/>
</dbReference>
<sequence length="174" mass="20156">MSDRSKRAMKIVLTGNNFIEKSSLVRRYVDNDNERWCNYNKKELVLKGCKVALELWATFGAREFRTEEQYRGADGCIIVFSVTNRKSFEDLNLWRNELFSLGKPQNPEQFPFVVVGTKIEVEADRTVTKEEAQQWCDSFSIPYFECSSKAGTNVKEAFETIIAKVFDSQKRPNL</sequence>
<dbReference type="InterPro" id="IPR001806">
    <property type="entry name" value="Small_GTPase"/>
</dbReference>
<keyword evidence="4" id="KW-1185">Reference proteome</keyword>
<proteinExistence type="inferred from homology"/>
<dbReference type="GO" id="GO:0005525">
    <property type="term" value="F:GTP binding"/>
    <property type="evidence" value="ECO:0007669"/>
    <property type="project" value="UniProtKB-KW"/>
</dbReference>
<organism evidence="4 5">
    <name type="scientific">Drosophila albomicans</name>
    <name type="common">Fruit fly</name>
    <dbReference type="NCBI Taxonomy" id="7291"/>
    <lineage>
        <taxon>Eukaryota</taxon>
        <taxon>Metazoa</taxon>
        <taxon>Ecdysozoa</taxon>
        <taxon>Arthropoda</taxon>
        <taxon>Hexapoda</taxon>
        <taxon>Insecta</taxon>
        <taxon>Pterygota</taxon>
        <taxon>Neoptera</taxon>
        <taxon>Endopterygota</taxon>
        <taxon>Diptera</taxon>
        <taxon>Brachycera</taxon>
        <taxon>Muscomorpha</taxon>
        <taxon>Ephydroidea</taxon>
        <taxon>Drosophilidae</taxon>
        <taxon>Drosophila</taxon>
    </lineage>
</organism>
<dbReference type="Pfam" id="PF00071">
    <property type="entry name" value="Ras"/>
    <property type="match status" value="1"/>
</dbReference>
<dbReference type="GO" id="GO:0045335">
    <property type="term" value="C:phagocytic vesicle"/>
    <property type="evidence" value="ECO:0007669"/>
    <property type="project" value="TreeGrafter"/>
</dbReference>
<dbReference type="Proteomes" id="UP000515160">
    <property type="component" value="Chromosome 2R"/>
</dbReference>
<evidence type="ECO:0000313" key="4">
    <source>
        <dbReference type="Proteomes" id="UP000515160"/>
    </source>
</evidence>
<dbReference type="SMART" id="SM00175">
    <property type="entry name" value="RAB"/>
    <property type="match status" value="1"/>
</dbReference>
<dbReference type="PROSITE" id="PS51419">
    <property type="entry name" value="RAB"/>
    <property type="match status" value="1"/>
</dbReference>
<dbReference type="GO" id="GO:0005770">
    <property type="term" value="C:late endosome"/>
    <property type="evidence" value="ECO:0007669"/>
    <property type="project" value="TreeGrafter"/>
</dbReference>
<accession>A0A9C6T7G2</accession>
<evidence type="ECO:0000256" key="3">
    <source>
        <dbReference type="ARBA" id="ARBA00023134"/>
    </source>
</evidence>
<protein>
    <submittedName>
        <fullName evidence="5">Ras-related protein Rab-7a-like</fullName>
    </submittedName>
</protein>
<comment type="similarity">
    <text evidence="1">Belongs to the small GTPase superfamily. Rab family.</text>
</comment>
<dbReference type="GO" id="GO:0090385">
    <property type="term" value="P:phagosome-lysosome fusion"/>
    <property type="evidence" value="ECO:0007669"/>
    <property type="project" value="TreeGrafter"/>
</dbReference>
<keyword evidence="2" id="KW-0547">Nucleotide-binding</keyword>
<evidence type="ECO:0000256" key="1">
    <source>
        <dbReference type="ARBA" id="ARBA00006270"/>
    </source>
</evidence>
<dbReference type="GeneID" id="127565949"/>
<dbReference type="RefSeq" id="XP_051862878.1">
    <property type="nucleotide sequence ID" value="XM_052006918.1"/>
</dbReference>
<dbReference type="SMART" id="SM00173">
    <property type="entry name" value="RAS"/>
    <property type="match status" value="1"/>
</dbReference>
<dbReference type="OrthoDB" id="1436450at2759"/>
<evidence type="ECO:0000256" key="2">
    <source>
        <dbReference type="ARBA" id="ARBA00022741"/>
    </source>
</evidence>
<dbReference type="InterPro" id="IPR027417">
    <property type="entry name" value="P-loop_NTPase"/>
</dbReference>